<evidence type="ECO:0000313" key="2">
    <source>
        <dbReference type="EMBL" id="TFK30629.1"/>
    </source>
</evidence>
<organism evidence="2 3">
    <name type="scientific">Coprinopsis marcescibilis</name>
    <name type="common">Agaric fungus</name>
    <name type="synonym">Psathyrella marcescibilis</name>
    <dbReference type="NCBI Taxonomy" id="230819"/>
    <lineage>
        <taxon>Eukaryota</taxon>
        <taxon>Fungi</taxon>
        <taxon>Dikarya</taxon>
        <taxon>Basidiomycota</taxon>
        <taxon>Agaricomycotina</taxon>
        <taxon>Agaricomycetes</taxon>
        <taxon>Agaricomycetidae</taxon>
        <taxon>Agaricales</taxon>
        <taxon>Agaricineae</taxon>
        <taxon>Psathyrellaceae</taxon>
        <taxon>Coprinopsis</taxon>
    </lineage>
</organism>
<sequence length="397" mass="43282">MSVPQISVSLAPPEVTPAEPYSPFANTSFKVPQSDDAFRPTHLTPPPVHARGFRTKGSTYKSPDEPAKQIGKGLDRARFEALLNASKEKPTVTKKPADLRKEVAVKAHKNRQAERRALFLSKVLAPPSPTAATTPATPPDSPALFHYSLPSPGLVSPLAHYESLHEDDADGPLTLPCKPWVEQVDFKLLAAPIGRKRSAVASSKKGIPSLEQISARLNSYRAARAFNEGIDVPIIQSAPVKSTHREQLSHLVVGRLKMPVRSGPKRPEITVTDTTIAPVPVPELKLCEPPKSPLLTSPSELKITTLVVPRMQSNSPTELTRINLLALDSRETRTSAMLSTLRRRTQSSEFYGMPSKPVVVADLPKKALRRHSAPPESMAMRERKGFEHPVSGLPGAF</sequence>
<accession>A0A5C3LC26</accession>
<proteinExistence type="predicted"/>
<protein>
    <submittedName>
        <fullName evidence="2">Uncharacterized protein</fullName>
    </submittedName>
</protein>
<evidence type="ECO:0000313" key="3">
    <source>
        <dbReference type="Proteomes" id="UP000307440"/>
    </source>
</evidence>
<dbReference type="AlphaFoldDB" id="A0A5C3LC26"/>
<dbReference type="EMBL" id="ML210146">
    <property type="protein sequence ID" value="TFK30629.1"/>
    <property type="molecule type" value="Genomic_DNA"/>
</dbReference>
<dbReference type="OrthoDB" id="3250108at2759"/>
<evidence type="ECO:0000256" key="1">
    <source>
        <dbReference type="SAM" id="MobiDB-lite"/>
    </source>
</evidence>
<gene>
    <name evidence="2" type="ORF">FA15DRAFT_580238</name>
</gene>
<name>A0A5C3LC26_COPMA</name>
<feature type="region of interest" description="Disordered" evidence="1">
    <location>
        <begin position="1"/>
        <end position="70"/>
    </location>
</feature>
<dbReference type="Proteomes" id="UP000307440">
    <property type="component" value="Unassembled WGS sequence"/>
</dbReference>
<feature type="region of interest" description="Disordered" evidence="1">
    <location>
        <begin position="371"/>
        <end position="397"/>
    </location>
</feature>
<keyword evidence="3" id="KW-1185">Reference proteome</keyword>
<reference evidence="2 3" key="1">
    <citation type="journal article" date="2019" name="Nat. Ecol. Evol.">
        <title>Megaphylogeny resolves global patterns of mushroom evolution.</title>
        <authorList>
            <person name="Varga T."/>
            <person name="Krizsan K."/>
            <person name="Foldi C."/>
            <person name="Dima B."/>
            <person name="Sanchez-Garcia M."/>
            <person name="Sanchez-Ramirez S."/>
            <person name="Szollosi G.J."/>
            <person name="Szarkandi J.G."/>
            <person name="Papp V."/>
            <person name="Albert L."/>
            <person name="Andreopoulos W."/>
            <person name="Angelini C."/>
            <person name="Antonin V."/>
            <person name="Barry K.W."/>
            <person name="Bougher N.L."/>
            <person name="Buchanan P."/>
            <person name="Buyck B."/>
            <person name="Bense V."/>
            <person name="Catcheside P."/>
            <person name="Chovatia M."/>
            <person name="Cooper J."/>
            <person name="Damon W."/>
            <person name="Desjardin D."/>
            <person name="Finy P."/>
            <person name="Geml J."/>
            <person name="Haridas S."/>
            <person name="Hughes K."/>
            <person name="Justo A."/>
            <person name="Karasinski D."/>
            <person name="Kautmanova I."/>
            <person name="Kiss B."/>
            <person name="Kocsube S."/>
            <person name="Kotiranta H."/>
            <person name="LaButti K.M."/>
            <person name="Lechner B.E."/>
            <person name="Liimatainen K."/>
            <person name="Lipzen A."/>
            <person name="Lukacs Z."/>
            <person name="Mihaltcheva S."/>
            <person name="Morgado L.N."/>
            <person name="Niskanen T."/>
            <person name="Noordeloos M.E."/>
            <person name="Ohm R.A."/>
            <person name="Ortiz-Santana B."/>
            <person name="Ovrebo C."/>
            <person name="Racz N."/>
            <person name="Riley R."/>
            <person name="Savchenko A."/>
            <person name="Shiryaev A."/>
            <person name="Soop K."/>
            <person name="Spirin V."/>
            <person name="Szebenyi C."/>
            <person name="Tomsovsky M."/>
            <person name="Tulloss R.E."/>
            <person name="Uehling J."/>
            <person name="Grigoriev I.V."/>
            <person name="Vagvolgyi C."/>
            <person name="Papp T."/>
            <person name="Martin F.M."/>
            <person name="Miettinen O."/>
            <person name="Hibbett D.S."/>
            <person name="Nagy L.G."/>
        </authorList>
    </citation>
    <scope>NUCLEOTIDE SEQUENCE [LARGE SCALE GENOMIC DNA]</scope>
    <source>
        <strain evidence="2 3">CBS 121175</strain>
    </source>
</reference>